<dbReference type="InterPro" id="IPR004561">
    <property type="entry name" value="IsoChor_synthase"/>
</dbReference>
<dbReference type="AlphaFoldDB" id="A0A9X4RF05"/>
<dbReference type="InterPro" id="IPR005801">
    <property type="entry name" value="ADC_synthase"/>
</dbReference>
<organism evidence="8 9">
    <name type="scientific">Speluncibacter jeojiensis</name>
    <dbReference type="NCBI Taxonomy" id="2710754"/>
    <lineage>
        <taxon>Bacteria</taxon>
        <taxon>Bacillati</taxon>
        <taxon>Actinomycetota</taxon>
        <taxon>Actinomycetes</taxon>
        <taxon>Mycobacteriales</taxon>
        <taxon>Speluncibacteraceae</taxon>
        <taxon>Speluncibacter</taxon>
    </lineage>
</organism>
<comment type="caution">
    <text evidence="8">The sequence shown here is derived from an EMBL/GenBank/DDBJ whole genome shotgun (WGS) entry which is preliminary data.</text>
</comment>
<feature type="domain" description="Chorismate-utilising enzyme C-terminal" evidence="7">
    <location>
        <begin position="113"/>
        <end position="374"/>
    </location>
</feature>
<sequence>MDSTTGGGTATRDRRVSAEADAVGLTPGGFLLSRSKSTLCTSGVRDRYDDPAQARRALADGAPMIVGALPFDPHHPAALTVPETVARLSGPWRTDPLPPLPEVRLVGELPSAAEHLERVTALIERVRSGAVDKVVAARSVLLAADDPISPHALLARLISQDPGGNGFGVDLSAAGGDWAGRTLVGSSPEVLIRRHGRRVRCWPLAGSAPRHSEPEADEQEAARLLASAKNRHEHAFVVEWLRERLGPFCRELTVAPEPGLLGTPDVWHLGTPIDGVLDDRGGSALDLALAVHPTPAVCGTPTPAALAAIREVEEDRGFYAGAVGWCDANGDGDWMVAIRCAEISADGLRARAFAGGGIVAGSVPADELAETSTKLRTLLSALGVPAN</sequence>
<keyword evidence="4 8" id="KW-0413">Isomerase</keyword>
<dbReference type="PRINTS" id="PR00095">
    <property type="entry name" value="ANTSNTHASEI"/>
</dbReference>
<dbReference type="Pfam" id="PF00425">
    <property type="entry name" value="Chorismate_bind"/>
    <property type="match status" value="1"/>
</dbReference>
<evidence type="ECO:0000259" key="7">
    <source>
        <dbReference type="Pfam" id="PF00425"/>
    </source>
</evidence>
<evidence type="ECO:0000256" key="1">
    <source>
        <dbReference type="ARBA" id="ARBA00000799"/>
    </source>
</evidence>
<comment type="catalytic activity">
    <reaction evidence="1">
        <text>chorismate = isochorismate</text>
        <dbReference type="Rhea" id="RHEA:18985"/>
        <dbReference type="ChEBI" id="CHEBI:29748"/>
        <dbReference type="ChEBI" id="CHEBI:29780"/>
        <dbReference type="EC" id="5.4.4.2"/>
    </reaction>
</comment>
<dbReference type="Proteomes" id="UP001152755">
    <property type="component" value="Unassembled WGS sequence"/>
</dbReference>
<dbReference type="EC" id="5.4.4.2" evidence="3"/>
<feature type="region of interest" description="Disordered" evidence="6">
    <location>
        <begin position="1"/>
        <end position="20"/>
    </location>
</feature>
<dbReference type="PANTHER" id="PTHR42839">
    <property type="entry name" value="ISOCHORISMATE SYNTHASE ENTC"/>
    <property type="match status" value="1"/>
</dbReference>
<comment type="similarity">
    <text evidence="2">Belongs to the isochorismate synthase family.</text>
</comment>
<dbReference type="PANTHER" id="PTHR42839:SF2">
    <property type="entry name" value="ISOCHORISMATE SYNTHASE ENTC"/>
    <property type="match status" value="1"/>
</dbReference>
<evidence type="ECO:0000256" key="2">
    <source>
        <dbReference type="ARBA" id="ARBA00005297"/>
    </source>
</evidence>
<dbReference type="NCBIfam" id="TIGR00543">
    <property type="entry name" value="isochor_syn"/>
    <property type="match status" value="1"/>
</dbReference>
<protein>
    <recommendedName>
        <fullName evidence="3">isochorismate synthase</fullName>
        <ecNumber evidence="3">5.4.4.2</ecNumber>
    </recommendedName>
    <alternativeName>
        <fullName evidence="5">Isochorismate mutase</fullName>
    </alternativeName>
</protein>
<evidence type="ECO:0000256" key="6">
    <source>
        <dbReference type="SAM" id="MobiDB-lite"/>
    </source>
</evidence>
<evidence type="ECO:0000256" key="3">
    <source>
        <dbReference type="ARBA" id="ARBA00012824"/>
    </source>
</evidence>
<dbReference type="SUPFAM" id="SSF56322">
    <property type="entry name" value="ADC synthase"/>
    <property type="match status" value="1"/>
</dbReference>
<gene>
    <name evidence="8" type="ORF">NVS88_14515</name>
</gene>
<evidence type="ECO:0000256" key="5">
    <source>
        <dbReference type="ARBA" id="ARBA00041564"/>
    </source>
</evidence>
<name>A0A9X4RF05_9ACTN</name>
<dbReference type="GO" id="GO:0008909">
    <property type="term" value="F:isochorismate synthase activity"/>
    <property type="evidence" value="ECO:0007669"/>
    <property type="project" value="UniProtKB-EC"/>
</dbReference>
<keyword evidence="9" id="KW-1185">Reference proteome</keyword>
<dbReference type="Gene3D" id="3.60.120.10">
    <property type="entry name" value="Anthranilate synthase"/>
    <property type="match status" value="1"/>
</dbReference>
<evidence type="ECO:0000313" key="9">
    <source>
        <dbReference type="Proteomes" id="UP001152755"/>
    </source>
</evidence>
<accession>A0A9X4RF05</accession>
<dbReference type="RefSeq" id="WP_332520244.1">
    <property type="nucleotide sequence ID" value="NZ_JANRHA010000009.1"/>
</dbReference>
<evidence type="ECO:0000256" key="4">
    <source>
        <dbReference type="ARBA" id="ARBA00023235"/>
    </source>
</evidence>
<dbReference type="InterPro" id="IPR019999">
    <property type="entry name" value="Anth_synth_I-like"/>
</dbReference>
<dbReference type="EMBL" id="JANRHA010000009">
    <property type="protein sequence ID" value="MDG3015772.1"/>
    <property type="molecule type" value="Genomic_DNA"/>
</dbReference>
<dbReference type="InterPro" id="IPR015890">
    <property type="entry name" value="Chorismate_C"/>
</dbReference>
<reference evidence="8" key="1">
    <citation type="submission" date="2022-08" db="EMBL/GenBank/DDBJ databases">
        <title>Genome analysis of Corynebacteriales strain.</title>
        <authorList>
            <person name="Lee S.D."/>
        </authorList>
    </citation>
    <scope>NUCLEOTIDE SEQUENCE</scope>
    <source>
        <strain evidence="8">D3-21</strain>
    </source>
</reference>
<evidence type="ECO:0000313" key="8">
    <source>
        <dbReference type="EMBL" id="MDG3015772.1"/>
    </source>
</evidence>
<proteinExistence type="inferred from homology"/>